<comment type="similarity">
    <text evidence="1 2">Belongs to the fructosamine kinase family.</text>
</comment>
<comment type="caution">
    <text evidence="3">The sequence shown here is derived from an EMBL/GenBank/DDBJ whole genome shotgun (WGS) entry which is preliminary data.</text>
</comment>
<dbReference type="GO" id="GO:0016301">
    <property type="term" value="F:kinase activity"/>
    <property type="evidence" value="ECO:0007669"/>
    <property type="project" value="UniProtKB-UniRule"/>
</dbReference>
<proteinExistence type="inferred from homology"/>
<reference evidence="3 4" key="1">
    <citation type="journal article" date="2014" name="Int. J. Syst. Evol. Microbiol.">
        <title>Phaeodactylibacter xiamenensis gen. nov., sp. nov., a member of the family Saprospiraceae isolated from the marine alga Phaeodactylum tricornutum.</title>
        <authorList>
            <person name="Chen Z.Jr."/>
            <person name="Lei X."/>
            <person name="Lai Q."/>
            <person name="Li Y."/>
            <person name="Zhang B."/>
            <person name="Zhang J."/>
            <person name="Zhang H."/>
            <person name="Yang L."/>
            <person name="Zheng W."/>
            <person name="Tian Y."/>
            <person name="Yu Z."/>
            <person name="Xu H.Jr."/>
            <person name="Zheng T."/>
        </authorList>
    </citation>
    <scope>NUCLEOTIDE SEQUENCE [LARGE SCALE GENOMIC DNA]</scope>
    <source>
        <strain evidence="3 4">KD52</strain>
    </source>
</reference>
<dbReference type="Gene3D" id="3.30.200.20">
    <property type="entry name" value="Phosphorylase Kinase, domain 1"/>
    <property type="match status" value="1"/>
</dbReference>
<dbReference type="InterPro" id="IPR016477">
    <property type="entry name" value="Fructo-/Ketosamine-3-kinase"/>
</dbReference>
<dbReference type="AlphaFoldDB" id="A0A098S7V3"/>
<keyword evidence="2" id="KW-0808">Transferase</keyword>
<accession>A0A098S7V3</accession>
<dbReference type="STRING" id="1524460.IX84_16020"/>
<name>A0A098S7V3_9BACT</name>
<evidence type="ECO:0000313" key="3">
    <source>
        <dbReference type="EMBL" id="KGE87162.1"/>
    </source>
</evidence>
<gene>
    <name evidence="3" type="ORF">IX84_16020</name>
</gene>
<evidence type="ECO:0008006" key="5">
    <source>
        <dbReference type="Google" id="ProtNLM"/>
    </source>
</evidence>
<evidence type="ECO:0000313" key="4">
    <source>
        <dbReference type="Proteomes" id="UP000029736"/>
    </source>
</evidence>
<sequence>MSDAILQACIQATGSPVERSQPVSGGSINAAYRLETSKGHFFLKVNDAPQAGAMMAADAYGLQLLRQAGPLSIPEVIRQGTVDGQSYLLLAFIEEGRATAAFWQAFGEGLARLHQHTADTFGLDQDNFIGSLPQRNHRHANWADFYREERLRPQVRRATQQHLLWPGAEAQFSRLYERLPDLCPQEPPALTHGDLWSGNFLTAADGSPVLIDPAVSYAHREMDLGLSLLFGGFSPAFYEAYEQAYPTAPGFRKRAGLYQLYYLLVHVNLFGRSYTGSVQEIVNRWAR</sequence>
<dbReference type="Proteomes" id="UP000029736">
    <property type="component" value="Unassembled WGS sequence"/>
</dbReference>
<evidence type="ECO:0000256" key="1">
    <source>
        <dbReference type="ARBA" id="ARBA00009460"/>
    </source>
</evidence>
<keyword evidence="4" id="KW-1185">Reference proteome</keyword>
<keyword evidence="2" id="KW-0418">Kinase</keyword>
<dbReference type="EMBL" id="JPOS01000038">
    <property type="protein sequence ID" value="KGE87162.1"/>
    <property type="molecule type" value="Genomic_DNA"/>
</dbReference>
<dbReference type="InterPro" id="IPR011009">
    <property type="entry name" value="Kinase-like_dom_sf"/>
</dbReference>
<organism evidence="3 4">
    <name type="scientific">Phaeodactylibacter xiamenensis</name>
    <dbReference type="NCBI Taxonomy" id="1524460"/>
    <lineage>
        <taxon>Bacteria</taxon>
        <taxon>Pseudomonadati</taxon>
        <taxon>Bacteroidota</taxon>
        <taxon>Saprospiria</taxon>
        <taxon>Saprospirales</taxon>
        <taxon>Haliscomenobacteraceae</taxon>
        <taxon>Phaeodactylibacter</taxon>
    </lineage>
</organism>
<protein>
    <recommendedName>
        <fullName evidence="5">Fructosamine kinase</fullName>
    </recommendedName>
</protein>
<dbReference type="PANTHER" id="PTHR12149">
    <property type="entry name" value="FRUCTOSAMINE 3 KINASE-RELATED PROTEIN"/>
    <property type="match status" value="1"/>
</dbReference>
<dbReference type="PANTHER" id="PTHR12149:SF8">
    <property type="entry name" value="PROTEIN-RIBULOSAMINE 3-KINASE"/>
    <property type="match status" value="1"/>
</dbReference>
<dbReference type="Gene3D" id="3.90.1200.10">
    <property type="match status" value="1"/>
</dbReference>
<dbReference type="PIRSF" id="PIRSF006221">
    <property type="entry name" value="Ketosamine-3-kinase"/>
    <property type="match status" value="1"/>
</dbReference>
<dbReference type="SUPFAM" id="SSF56112">
    <property type="entry name" value="Protein kinase-like (PK-like)"/>
    <property type="match status" value="1"/>
</dbReference>
<evidence type="ECO:0000256" key="2">
    <source>
        <dbReference type="PIRNR" id="PIRNR006221"/>
    </source>
</evidence>
<dbReference type="Pfam" id="PF03881">
    <property type="entry name" value="Fructosamin_kin"/>
    <property type="match status" value="1"/>
</dbReference>